<dbReference type="Proteomes" id="UP001595912">
    <property type="component" value="Unassembled WGS sequence"/>
</dbReference>
<keyword evidence="2" id="KW-1185">Reference proteome</keyword>
<sequence>MTLRREISVEGPRDVDEVWDRYVRPGRWPEWSPQIRAVDYPLEVLRPATSGVVHGPAGLRVRFQVVDVDGRNALRTWSWIVSVAGVRLALRHTVQATAAGTRTGLTVEGFAPVVASYLPVARVALRRLVR</sequence>
<gene>
    <name evidence="1" type="ORF">ACFPIJ_38230</name>
</gene>
<organism evidence="1 2">
    <name type="scientific">Dactylosporangium cerinum</name>
    <dbReference type="NCBI Taxonomy" id="1434730"/>
    <lineage>
        <taxon>Bacteria</taxon>
        <taxon>Bacillati</taxon>
        <taxon>Actinomycetota</taxon>
        <taxon>Actinomycetes</taxon>
        <taxon>Micromonosporales</taxon>
        <taxon>Micromonosporaceae</taxon>
        <taxon>Dactylosporangium</taxon>
    </lineage>
</organism>
<proteinExistence type="predicted"/>
<evidence type="ECO:0000313" key="2">
    <source>
        <dbReference type="Proteomes" id="UP001595912"/>
    </source>
</evidence>
<dbReference type="SUPFAM" id="SSF55961">
    <property type="entry name" value="Bet v1-like"/>
    <property type="match status" value="1"/>
</dbReference>
<dbReference type="Gene3D" id="3.30.530.20">
    <property type="match status" value="1"/>
</dbReference>
<name>A0ABV9W5L4_9ACTN</name>
<protein>
    <submittedName>
        <fullName evidence="1">SRPBCC family protein</fullName>
    </submittedName>
</protein>
<dbReference type="InterPro" id="IPR019587">
    <property type="entry name" value="Polyketide_cyclase/dehydratase"/>
</dbReference>
<reference evidence="2" key="1">
    <citation type="journal article" date="2019" name="Int. J. Syst. Evol. Microbiol.">
        <title>The Global Catalogue of Microorganisms (GCM) 10K type strain sequencing project: providing services to taxonomists for standard genome sequencing and annotation.</title>
        <authorList>
            <consortium name="The Broad Institute Genomics Platform"/>
            <consortium name="The Broad Institute Genome Sequencing Center for Infectious Disease"/>
            <person name="Wu L."/>
            <person name="Ma J."/>
        </authorList>
    </citation>
    <scope>NUCLEOTIDE SEQUENCE [LARGE SCALE GENOMIC DNA]</scope>
    <source>
        <strain evidence="2">CGMCC 4.7152</strain>
    </source>
</reference>
<dbReference type="EMBL" id="JBHSIU010000054">
    <property type="protein sequence ID" value="MFC5003649.1"/>
    <property type="molecule type" value="Genomic_DNA"/>
</dbReference>
<dbReference type="RefSeq" id="WP_380122816.1">
    <property type="nucleotide sequence ID" value="NZ_JBHSIU010000054.1"/>
</dbReference>
<accession>A0ABV9W5L4</accession>
<comment type="caution">
    <text evidence="1">The sequence shown here is derived from an EMBL/GenBank/DDBJ whole genome shotgun (WGS) entry which is preliminary data.</text>
</comment>
<dbReference type="InterPro" id="IPR023393">
    <property type="entry name" value="START-like_dom_sf"/>
</dbReference>
<evidence type="ECO:0000313" key="1">
    <source>
        <dbReference type="EMBL" id="MFC5003649.1"/>
    </source>
</evidence>
<dbReference type="Pfam" id="PF10604">
    <property type="entry name" value="Polyketide_cyc2"/>
    <property type="match status" value="1"/>
</dbReference>